<dbReference type="GO" id="GO:0051304">
    <property type="term" value="P:chromosome separation"/>
    <property type="evidence" value="ECO:0007669"/>
    <property type="project" value="InterPro"/>
</dbReference>
<dbReference type="PIRSF" id="PIRSF019345">
    <property type="entry name" value="ScpB"/>
    <property type="match status" value="1"/>
</dbReference>
<keyword evidence="3" id="KW-0159">Chromosome partition</keyword>
<accession>A0A1F7U0H5</accession>
<dbReference type="STRING" id="1802389.A3C17_02955"/>
<evidence type="ECO:0000256" key="1">
    <source>
        <dbReference type="ARBA" id="ARBA00022490"/>
    </source>
</evidence>
<name>A0A1F7U0H5_9BACT</name>
<evidence type="ECO:0000256" key="2">
    <source>
        <dbReference type="ARBA" id="ARBA00022618"/>
    </source>
</evidence>
<keyword evidence="1" id="KW-0963">Cytoplasm</keyword>
<keyword evidence="4" id="KW-0131">Cell cycle</keyword>
<gene>
    <name evidence="5" type="ORF">A3C17_02955</name>
</gene>
<dbReference type="Pfam" id="PF04079">
    <property type="entry name" value="SMC_ScpB"/>
    <property type="match status" value="1"/>
</dbReference>
<sequence length="177" mass="19381">MNTKVAQLEGLLFVAGKPLTLTRLAKELNATPDEIRSALDQVTEHLNHEGSGIRLFVTQREASLMTAPETAEFVRAYLKKDLTGELTRPSVETLAIIAYRGPITKPEIEQIRGVNCSLILRNLMIRGLVDEVESPEGSTYTVSMPFLRHLGVTSMDTLPDFAVLSDPSLTESSAPST</sequence>
<dbReference type="PANTHER" id="PTHR34298">
    <property type="entry name" value="SEGREGATION AND CONDENSATION PROTEIN B"/>
    <property type="match status" value="1"/>
</dbReference>
<dbReference type="Proteomes" id="UP000177097">
    <property type="component" value="Unassembled WGS sequence"/>
</dbReference>
<dbReference type="Gene3D" id="1.10.10.10">
    <property type="entry name" value="Winged helix-like DNA-binding domain superfamily/Winged helix DNA-binding domain"/>
    <property type="match status" value="2"/>
</dbReference>
<evidence type="ECO:0000313" key="5">
    <source>
        <dbReference type="EMBL" id="OGL71751.1"/>
    </source>
</evidence>
<evidence type="ECO:0000256" key="3">
    <source>
        <dbReference type="ARBA" id="ARBA00022829"/>
    </source>
</evidence>
<dbReference type="EMBL" id="MGDX01000006">
    <property type="protein sequence ID" value="OGL71751.1"/>
    <property type="molecule type" value="Genomic_DNA"/>
</dbReference>
<comment type="caution">
    <text evidence="5">The sequence shown here is derived from an EMBL/GenBank/DDBJ whole genome shotgun (WGS) entry which is preliminary data.</text>
</comment>
<dbReference type="InterPro" id="IPR036390">
    <property type="entry name" value="WH_DNA-bd_sf"/>
</dbReference>
<evidence type="ECO:0000256" key="4">
    <source>
        <dbReference type="ARBA" id="ARBA00023306"/>
    </source>
</evidence>
<dbReference type="AlphaFoldDB" id="A0A1F7U0H5"/>
<organism evidence="5 6">
    <name type="scientific">Candidatus Uhrbacteria bacterium RIFCSPHIGHO2_02_FULL_53_13</name>
    <dbReference type="NCBI Taxonomy" id="1802389"/>
    <lineage>
        <taxon>Bacteria</taxon>
        <taxon>Candidatus Uhriibacteriota</taxon>
    </lineage>
</organism>
<dbReference type="SUPFAM" id="SSF46785">
    <property type="entry name" value="Winged helix' DNA-binding domain"/>
    <property type="match status" value="2"/>
</dbReference>
<dbReference type="GO" id="GO:0051301">
    <property type="term" value="P:cell division"/>
    <property type="evidence" value="ECO:0007669"/>
    <property type="project" value="UniProtKB-KW"/>
</dbReference>
<dbReference type="InterPro" id="IPR005234">
    <property type="entry name" value="ScpB_csome_segregation"/>
</dbReference>
<protein>
    <submittedName>
        <fullName evidence="5">SMC-Scp complex subunit ScpB</fullName>
    </submittedName>
</protein>
<reference evidence="5 6" key="1">
    <citation type="journal article" date="2016" name="Nat. Commun.">
        <title>Thousands of microbial genomes shed light on interconnected biogeochemical processes in an aquifer system.</title>
        <authorList>
            <person name="Anantharaman K."/>
            <person name="Brown C.T."/>
            <person name="Hug L.A."/>
            <person name="Sharon I."/>
            <person name="Castelle C.J."/>
            <person name="Probst A.J."/>
            <person name="Thomas B.C."/>
            <person name="Singh A."/>
            <person name="Wilkins M.J."/>
            <person name="Karaoz U."/>
            <person name="Brodie E.L."/>
            <person name="Williams K.H."/>
            <person name="Hubbard S.S."/>
            <person name="Banfield J.F."/>
        </authorList>
    </citation>
    <scope>NUCLEOTIDE SEQUENCE [LARGE SCALE GENOMIC DNA]</scope>
</reference>
<dbReference type="InterPro" id="IPR036388">
    <property type="entry name" value="WH-like_DNA-bd_sf"/>
</dbReference>
<proteinExistence type="predicted"/>
<keyword evidence="2" id="KW-0132">Cell division</keyword>
<evidence type="ECO:0000313" key="6">
    <source>
        <dbReference type="Proteomes" id="UP000177097"/>
    </source>
</evidence>
<dbReference type="PANTHER" id="PTHR34298:SF2">
    <property type="entry name" value="SEGREGATION AND CONDENSATION PROTEIN B"/>
    <property type="match status" value="1"/>
</dbReference>
<dbReference type="NCBIfam" id="TIGR00281">
    <property type="entry name" value="SMC-Scp complex subunit ScpB"/>
    <property type="match status" value="1"/>
</dbReference>